<dbReference type="GO" id="GO:0003908">
    <property type="term" value="F:methylated-DNA-[protein]-cysteine S-methyltransferase activity"/>
    <property type="evidence" value="ECO:0007669"/>
    <property type="project" value="UniProtKB-EC"/>
</dbReference>
<organism evidence="10 11">
    <name type="scientific">Candidatus Falkowbacteria bacterium CG1_02_41_21</name>
    <dbReference type="NCBI Taxonomy" id="1805147"/>
    <lineage>
        <taxon>Bacteria</taxon>
        <taxon>Candidatus Falkowiibacteriota</taxon>
    </lineage>
</organism>
<feature type="domain" description="Methylated-DNA-[protein]-cysteine S-methyltransferase DNA binding" evidence="9">
    <location>
        <begin position="3"/>
        <end position="83"/>
    </location>
</feature>
<evidence type="ECO:0000256" key="3">
    <source>
        <dbReference type="ARBA" id="ARBA00011918"/>
    </source>
</evidence>
<keyword evidence="6" id="KW-0227">DNA damage</keyword>
<proteinExistence type="inferred from homology"/>
<keyword evidence="4" id="KW-0489">Methyltransferase</keyword>
<keyword evidence="7" id="KW-0234">DNA repair</keyword>
<reference evidence="10 11" key="1">
    <citation type="journal article" date="2016" name="Environ. Microbiol.">
        <title>Genomic resolution of a cold subsurface aquifer community provides metabolic insights for novel microbes adapted to high CO concentrations.</title>
        <authorList>
            <person name="Probst A.J."/>
            <person name="Castelle C.J."/>
            <person name="Singh A."/>
            <person name="Brown C.T."/>
            <person name="Anantharaman K."/>
            <person name="Sharon I."/>
            <person name="Hug L.A."/>
            <person name="Burstein D."/>
            <person name="Emerson J.B."/>
            <person name="Thomas B.C."/>
            <person name="Banfield J.F."/>
        </authorList>
    </citation>
    <scope>NUCLEOTIDE SEQUENCE [LARGE SCALE GENOMIC DNA]</scope>
    <source>
        <strain evidence="10">CG1_02_41_21</strain>
    </source>
</reference>
<dbReference type="EMBL" id="MNUV01000061">
    <property type="protein sequence ID" value="OIO06786.1"/>
    <property type="molecule type" value="Genomic_DNA"/>
</dbReference>
<dbReference type="GO" id="GO:0006281">
    <property type="term" value="P:DNA repair"/>
    <property type="evidence" value="ECO:0007669"/>
    <property type="project" value="UniProtKB-KW"/>
</dbReference>
<dbReference type="NCBIfam" id="TIGR00589">
    <property type="entry name" value="ogt"/>
    <property type="match status" value="1"/>
</dbReference>
<dbReference type="CDD" id="cd06445">
    <property type="entry name" value="ATase"/>
    <property type="match status" value="1"/>
</dbReference>
<comment type="catalytic activity">
    <reaction evidence="8">
        <text>a 6-O-methyl-2'-deoxyguanosine in DNA + L-cysteinyl-[protein] = S-methyl-L-cysteinyl-[protein] + a 2'-deoxyguanosine in DNA</text>
        <dbReference type="Rhea" id="RHEA:24000"/>
        <dbReference type="Rhea" id="RHEA-COMP:10131"/>
        <dbReference type="Rhea" id="RHEA-COMP:10132"/>
        <dbReference type="Rhea" id="RHEA-COMP:11367"/>
        <dbReference type="Rhea" id="RHEA-COMP:11368"/>
        <dbReference type="ChEBI" id="CHEBI:29950"/>
        <dbReference type="ChEBI" id="CHEBI:82612"/>
        <dbReference type="ChEBI" id="CHEBI:85445"/>
        <dbReference type="ChEBI" id="CHEBI:85448"/>
        <dbReference type="EC" id="2.1.1.63"/>
    </reaction>
</comment>
<dbReference type="AlphaFoldDB" id="A0A1J4T4R6"/>
<keyword evidence="5" id="KW-0808">Transferase</keyword>
<dbReference type="SUPFAM" id="SSF46767">
    <property type="entry name" value="Methylated DNA-protein cysteine methyltransferase, C-terminal domain"/>
    <property type="match status" value="1"/>
</dbReference>
<evidence type="ECO:0000256" key="1">
    <source>
        <dbReference type="ARBA" id="ARBA00001286"/>
    </source>
</evidence>
<dbReference type="PANTHER" id="PTHR10815">
    <property type="entry name" value="METHYLATED-DNA--PROTEIN-CYSTEINE METHYLTRANSFERASE"/>
    <property type="match status" value="1"/>
</dbReference>
<dbReference type="InterPro" id="IPR014048">
    <property type="entry name" value="MethylDNA_cys_MeTrfase_DNA-bd"/>
</dbReference>
<evidence type="ECO:0000256" key="7">
    <source>
        <dbReference type="ARBA" id="ARBA00023204"/>
    </source>
</evidence>
<comment type="similarity">
    <text evidence="2">Belongs to the MGMT family.</text>
</comment>
<evidence type="ECO:0000256" key="4">
    <source>
        <dbReference type="ARBA" id="ARBA00022603"/>
    </source>
</evidence>
<dbReference type="PROSITE" id="PS00374">
    <property type="entry name" value="MGMT"/>
    <property type="match status" value="1"/>
</dbReference>
<evidence type="ECO:0000256" key="6">
    <source>
        <dbReference type="ARBA" id="ARBA00022763"/>
    </source>
</evidence>
<evidence type="ECO:0000313" key="10">
    <source>
        <dbReference type="EMBL" id="OIO06786.1"/>
    </source>
</evidence>
<dbReference type="Proteomes" id="UP000182860">
    <property type="component" value="Unassembled WGS sequence"/>
</dbReference>
<dbReference type="PANTHER" id="PTHR10815:SF13">
    <property type="entry name" value="METHYLATED-DNA--PROTEIN-CYSTEINE METHYLTRANSFERASE"/>
    <property type="match status" value="1"/>
</dbReference>
<dbReference type="InterPro" id="IPR001497">
    <property type="entry name" value="MethylDNA_cys_MeTrfase_AS"/>
</dbReference>
<evidence type="ECO:0000256" key="2">
    <source>
        <dbReference type="ARBA" id="ARBA00008711"/>
    </source>
</evidence>
<evidence type="ECO:0000256" key="8">
    <source>
        <dbReference type="ARBA" id="ARBA00049348"/>
    </source>
</evidence>
<comment type="catalytic activity">
    <reaction evidence="1">
        <text>a 4-O-methyl-thymidine in DNA + L-cysteinyl-[protein] = a thymidine in DNA + S-methyl-L-cysteinyl-[protein]</text>
        <dbReference type="Rhea" id="RHEA:53428"/>
        <dbReference type="Rhea" id="RHEA-COMP:10131"/>
        <dbReference type="Rhea" id="RHEA-COMP:10132"/>
        <dbReference type="Rhea" id="RHEA-COMP:13555"/>
        <dbReference type="Rhea" id="RHEA-COMP:13556"/>
        <dbReference type="ChEBI" id="CHEBI:29950"/>
        <dbReference type="ChEBI" id="CHEBI:82612"/>
        <dbReference type="ChEBI" id="CHEBI:137386"/>
        <dbReference type="ChEBI" id="CHEBI:137387"/>
        <dbReference type="EC" id="2.1.1.63"/>
    </reaction>
</comment>
<protein>
    <recommendedName>
        <fullName evidence="3">methylated-DNA--[protein]-cysteine S-methyltransferase</fullName>
        <ecNumber evidence="3">2.1.1.63</ecNumber>
    </recommendedName>
</protein>
<sequence>MKNFAEKVWAATKKIPRGQVASYQQIANIIKYPRSARAVGNALNKNPYALIVPCHRVIKSTGEVSGFADGQKKKIALLKKEGIIIKEGRVLGWKKIGPNLNLFHYDKFEGKSQ</sequence>
<evidence type="ECO:0000313" key="11">
    <source>
        <dbReference type="Proteomes" id="UP000182860"/>
    </source>
</evidence>
<evidence type="ECO:0000256" key="5">
    <source>
        <dbReference type="ARBA" id="ARBA00022679"/>
    </source>
</evidence>
<gene>
    <name evidence="10" type="ORF">AUJ35_03360</name>
</gene>
<dbReference type="InterPro" id="IPR036388">
    <property type="entry name" value="WH-like_DNA-bd_sf"/>
</dbReference>
<dbReference type="EC" id="2.1.1.63" evidence="3"/>
<comment type="caution">
    <text evidence="10">The sequence shown here is derived from an EMBL/GenBank/DDBJ whole genome shotgun (WGS) entry which is preliminary data.</text>
</comment>
<evidence type="ECO:0000259" key="9">
    <source>
        <dbReference type="Pfam" id="PF01035"/>
    </source>
</evidence>
<dbReference type="Gene3D" id="1.10.10.10">
    <property type="entry name" value="Winged helix-like DNA-binding domain superfamily/Winged helix DNA-binding domain"/>
    <property type="match status" value="1"/>
</dbReference>
<dbReference type="InterPro" id="IPR036217">
    <property type="entry name" value="MethylDNA_cys_MeTrfase_DNAb"/>
</dbReference>
<dbReference type="FunFam" id="1.10.10.10:FF:000214">
    <property type="entry name" value="Methylated-DNA--protein-cysteine methyltransferase"/>
    <property type="match status" value="1"/>
</dbReference>
<dbReference type="Pfam" id="PF01035">
    <property type="entry name" value="DNA_binding_1"/>
    <property type="match status" value="1"/>
</dbReference>
<name>A0A1J4T4R6_9BACT</name>
<accession>A0A1J4T4R6</accession>
<dbReference type="GO" id="GO:0032259">
    <property type="term" value="P:methylation"/>
    <property type="evidence" value="ECO:0007669"/>
    <property type="project" value="UniProtKB-KW"/>
</dbReference>